<name>A0ABM9KK52_9RALS</name>
<dbReference type="InterPro" id="IPR013762">
    <property type="entry name" value="Integrase-like_cat_sf"/>
</dbReference>
<evidence type="ECO:0000313" key="2">
    <source>
        <dbReference type="Proteomes" id="UP001190452"/>
    </source>
</evidence>
<accession>A0ABM9KK52</accession>
<comment type="caution">
    <text evidence="1">The sequence shown here is derived from an EMBL/GenBank/DDBJ whole genome shotgun (WGS) entry which is preliminary data.</text>
</comment>
<dbReference type="EMBL" id="CAUDKV010000005">
    <property type="protein sequence ID" value="CAJ0863786.1"/>
    <property type="molecule type" value="Genomic_DNA"/>
</dbReference>
<proteinExistence type="predicted"/>
<evidence type="ECO:0008006" key="3">
    <source>
        <dbReference type="Google" id="ProtNLM"/>
    </source>
</evidence>
<evidence type="ECO:0000313" key="1">
    <source>
        <dbReference type="EMBL" id="CAJ0863786.1"/>
    </source>
</evidence>
<organism evidence="1 2">
    <name type="scientific">Ralstonia mannitolilytica</name>
    <dbReference type="NCBI Taxonomy" id="105219"/>
    <lineage>
        <taxon>Bacteria</taxon>
        <taxon>Pseudomonadati</taxon>
        <taxon>Pseudomonadota</taxon>
        <taxon>Betaproteobacteria</taxon>
        <taxon>Burkholderiales</taxon>
        <taxon>Burkholderiaceae</taxon>
        <taxon>Ralstonia</taxon>
    </lineage>
</organism>
<keyword evidence="2" id="KW-1185">Reference proteome</keyword>
<protein>
    <recommendedName>
        <fullName evidence="3">Integrase</fullName>
    </recommendedName>
</protein>
<dbReference type="Gene3D" id="1.10.443.10">
    <property type="entry name" value="Intergrase catalytic core"/>
    <property type="match status" value="1"/>
</dbReference>
<dbReference type="Proteomes" id="UP001190452">
    <property type="component" value="Unassembled WGS sequence"/>
</dbReference>
<sequence>MSIRANSNTKDQLPKRGTLALVATEERLTPSAPEDPLRFYTSHPKKPCFVDLTVFRDGEQQRSKNGGVWNGPYQGRALLIMELAPAIRDQVAPLAEPSVKTNLLSLRSWWRTFDAIEAADASAPVVTSTAHLSDVHRQFAIDSGMSREAFNTFLRLANTTRLALGLRKLHWMSPADDRNTNRQLPPQWQTKFIRHKLKHRWLAVLNRWALADELRKQGAPLVGQGTDPEVWAEQSRLLRNYQHFDMVVAAIGHPRPTKELLLAGLSVYAFHKRGYNTFDMVRGRYPDGDNIRAAFHLCLATTGWNPAVLLSLDVTDESFLISHPKDPGRYILRGMKARAGGSEQLSEGLYKSIGGAGFILQALIARTAPLREQLRKELLECKHPTEDGGIATENIRTQRERIATLEQGIRSPWLFVSKTQSGIQWLDDDNYSTSVAKQTSSYLGDLITNLNKHQPEDRQLALITATDFRDAYAAHVYQVSGGSVLAVMKALGHLLLSSTTIYLSNTLLKEEHRKLFSRLSNGFWADIEAHGRVDPTILAMLSRYGPATAEQHERLHEYRTLLRSRIGVACKDPLNPPKHIDPEFEPDGKSVCFVQRCTLCLENGVILPESMPGLCKRLAELRHLQATMSVGAFLASSYPTEITNTELALLGFDAGAVAQHLSDWESRISNGTHRVIEFDGVGIL</sequence>
<gene>
    <name evidence="1" type="ORF">R77569_01649</name>
</gene>
<reference evidence="1 2" key="1">
    <citation type="submission" date="2023-07" db="EMBL/GenBank/DDBJ databases">
        <authorList>
            <person name="Peeters C."/>
        </authorList>
    </citation>
    <scope>NUCLEOTIDE SEQUENCE [LARGE SCALE GENOMIC DNA]</scope>
    <source>
        <strain evidence="1 2">R-77569</strain>
    </source>
</reference>
<dbReference type="RefSeq" id="WP_316896685.1">
    <property type="nucleotide sequence ID" value="NZ_CAUDKV010000005.1"/>
</dbReference>